<evidence type="ECO:0000313" key="3">
    <source>
        <dbReference type="Proteomes" id="UP000237000"/>
    </source>
</evidence>
<evidence type="ECO:0000256" key="1">
    <source>
        <dbReference type="SAM" id="Phobius"/>
    </source>
</evidence>
<feature type="non-terminal residue" evidence="2">
    <location>
        <position position="1"/>
    </location>
</feature>
<comment type="caution">
    <text evidence="2">The sequence shown here is derived from an EMBL/GenBank/DDBJ whole genome shotgun (WGS) entry which is preliminary data.</text>
</comment>
<keyword evidence="1" id="KW-0472">Membrane</keyword>
<dbReference type="EMBL" id="JXTC01000095">
    <property type="protein sequence ID" value="PON89343.1"/>
    <property type="molecule type" value="Genomic_DNA"/>
</dbReference>
<dbReference type="AlphaFoldDB" id="A0A2P5EUX1"/>
<keyword evidence="3" id="KW-1185">Reference proteome</keyword>
<organism evidence="2 3">
    <name type="scientific">Trema orientale</name>
    <name type="common">Charcoal tree</name>
    <name type="synonym">Celtis orientalis</name>
    <dbReference type="NCBI Taxonomy" id="63057"/>
    <lineage>
        <taxon>Eukaryota</taxon>
        <taxon>Viridiplantae</taxon>
        <taxon>Streptophyta</taxon>
        <taxon>Embryophyta</taxon>
        <taxon>Tracheophyta</taxon>
        <taxon>Spermatophyta</taxon>
        <taxon>Magnoliopsida</taxon>
        <taxon>eudicotyledons</taxon>
        <taxon>Gunneridae</taxon>
        <taxon>Pentapetalae</taxon>
        <taxon>rosids</taxon>
        <taxon>fabids</taxon>
        <taxon>Rosales</taxon>
        <taxon>Cannabaceae</taxon>
        <taxon>Trema</taxon>
    </lineage>
</organism>
<reference evidence="3" key="1">
    <citation type="submission" date="2016-06" db="EMBL/GenBank/DDBJ databases">
        <title>Parallel loss of symbiosis genes in relatives of nitrogen-fixing non-legume Parasponia.</title>
        <authorList>
            <person name="Van Velzen R."/>
            <person name="Holmer R."/>
            <person name="Bu F."/>
            <person name="Rutten L."/>
            <person name="Van Zeijl A."/>
            <person name="Liu W."/>
            <person name="Santuari L."/>
            <person name="Cao Q."/>
            <person name="Sharma T."/>
            <person name="Shen D."/>
            <person name="Roswanjaya Y."/>
            <person name="Wardhani T."/>
            <person name="Kalhor M.S."/>
            <person name="Jansen J."/>
            <person name="Van den Hoogen J."/>
            <person name="Gungor B."/>
            <person name="Hartog M."/>
            <person name="Hontelez J."/>
            <person name="Verver J."/>
            <person name="Yang W.-C."/>
            <person name="Schijlen E."/>
            <person name="Repin R."/>
            <person name="Schilthuizen M."/>
            <person name="Schranz E."/>
            <person name="Heidstra R."/>
            <person name="Miyata K."/>
            <person name="Fedorova E."/>
            <person name="Kohlen W."/>
            <person name="Bisseling T."/>
            <person name="Smit S."/>
            <person name="Geurts R."/>
        </authorList>
    </citation>
    <scope>NUCLEOTIDE SEQUENCE [LARGE SCALE GENOMIC DNA]</scope>
    <source>
        <strain evidence="3">cv. RG33-2</strain>
    </source>
</reference>
<dbReference type="STRING" id="63057.A0A2P5EUX1"/>
<dbReference type="Proteomes" id="UP000237000">
    <property type="component" value="Unassembled WGS sequence"/>
</dbReference>
<sequence length="189" mass="21170">TRAHTSISTLIHLSNNRITQTLQLFQLVLKLIHFRQLIPLDPLSRFLNRFLNLLLLTGAQLPCNLLILNGIPHTVSVVLKRIPSLHLLLHLLIFSLVLLSLLYHPLNLVLAQPPLVVGNRNLVLHTSSFVFGRDIHNPISIDIEAHVDLRDTSGRWRNTLQLKCPQKVVILGSGSLAFVDLNQNAGLVI</sequence>
<protein>
    <submittedName>
        <fullName evidence="2">Glutamate dehydrogenase, NAD-specific</fullName>
    </submittedName>
</protein>
<feature type="transmembrane region" description="Helical" evidence="1">
    <location>
        <begin position="50"/>
        <end position="71"/>
    </location>
</feature>
<keyword evidence="1" id="KW-0812">Transmembrane</keyword>
<evidence type="ECO:0000313" key="2">
    <source>
        <dbReference type="EMBL" id="PON89343.1"/>
    </source>
</evidence>
<dbReference type="InterPro" id="IPR019651">
    <property type="entry name" value="Glutamate_DH_NAD-spec"/>
</dbReference>
<dbReference type="OrthoDB" id="2017405at2759"/>
<feature type="transmembrane region" description="Helical" evidence="1">
    <location>
        <begin position="83"/>
        <end position="103"/>
    </location>
</feature>
<dbReference type="Pfam" id="PF10712">
    <property type="entry name" value="NAD-GH"/>
    <property type="match status" value="1"/>
</dbReference>
<accession>A0A2P5EUX1</accession>
<gene>
    <name evidence="2" type="ORF">TorRG33x02_148860</name>
</gene>
<proteinExistence type="predicted"/>
<dbReference type="InParanoid" id="A0A2P5EUX1"/>
<keyword evidence="1" id="KW-1133">Transmembrane helix</keyword>
<name>A0A2P5EUX1_TREOI</name>